<organism evidence="2 3">
    <name type="scientific">Streptomyces cirratus</name>
    <dbReference type="NCBI Taxonomy" id="68187"/>
    <lineage>
        <taxon>Bacteria</taxon>
        <taxon>Bacillati</taxon>
        <taxon>Actinomycetota</taxon>
        <taxon>Actinomycetes</taxon>
        <taxon>Kitasatosporales</taxon>
        <taxon>Streptomycetaceae</taxon>
        <taxon>Streptomyces</taxon>
    </lineage>
</organism>
<dbReference type="EMBL" id="BMVP01000026">
    <property type="protein sequence ID" value="GHB84495.1"/>
    <property type="molecule type" value="Genomic_DNA"/>
</dbReference>
<gene>
    <name evidence="2" type="ORF">GCM10010347_64260</name>
</gene>
<evidence type="ECO:0000313" key="2">
    <source>
        <dbReference type="EMBL" id="GHB84495.1"/>
    </source>
</evidence>
<comment type="caution">
    <text evidence="2">The sequence shown here is derived from an EMBL/GenBank/DDBJ whole genome shotgun (WGS) entry which is preliminary data.</text>
</comment>
<proteinExistence type="predicted"/>
<accession>A0ABQ3F2A4</accession>
<sequence length="72" mass="7803">MKRYVDMETGEIIDAVRFHAMQVPIAMATRASPPRRPLTAQPSGERRAGLANFANPHHPGRRTLGPGTTAAP</sequence>
<evidence type="ECO:0000313" key="3">
    <source>
        <dbReference type="Proteomes" id="UP000642673"/>
    </source>
</evidence>
<keyword evidence="3" id="KW-1185">Reference proteome</keyword>
<protein>
    <submittedName>
        <fullName evidence="2">Uncharacterized protein</fullName>
    </submittedName>
</protein>
<name>A0ABQ3F2A4_9ACTN</name>
<dbReference type="Proteomes" id="UP000642673">
    <property type="component" value="Unassembled WGS sequence"/>
</dbReference>
<evidence type="ECO:0000256" key="1">
    <source>
        <dbReference type="SAM" id="MobiDB-lite"/>
    </source>
</evidence>
<reference evidence="3" key="1">
    <citation type="journal article" date="2019" name="Int. J. Syst. Evol. Microbiol.">
        <title>The Global Catalogue of Microorganisms (GCM) 10K type strain sequencing project: providing services to taxonomists for standard genome sequencing and annotation.</title>
        <authorList>
            <consortium name="The Broad Institute Genomics Platform"/>
            <consortium name="The Broad Institute Genome Sequencing Center for Infectious Disease"/>
            <person name="Wu L."/>
            <person name="Ma J."/>
        </authorList>
    </citation>
    <scope>NUCLEOTIDE SEQUENCE [LARGE SCALE GENOMIC DNA]</scope>
    <source>
        <strain evidence="3">JCM 4738</strain>
    </source>
</reference>
<feature type="region of interest" description="Disordered" evidence="1">
    <location>
        <begin position="27"/>
        <end position="72"/>
    </location>
</feature>